<reference evidence="13" key="1">
    <citation type="submission" date="2020-04" db="EMBL/GenBank/DDBJ databases">
        <authorList>
            <person name="Alioto T."/>
            <person name="Alioto T."/>
            <person name="Gomez Garrido J."/>
        </authorList>
    </citation>
    <scope>NUCLEOTIDE SEQUENCE</scope>
    <source>
        <strain evidence="13">A484AB</strain>
    </source>
</reference>
<feature type="transmembrane region" description="Helical" evidence="12">
    <location>
        <begin position="312"/>
        <end position="335"/>
    </location>
</feature>
<keyword evidence="4 12" id="KW-1133">Transmembrane helix</keyword>
<dbReference type="EMBL" id="CACRXK020000171">
    <property type="protein sequence ID" value="CAB3979136.1"/>
    <property type="molecule type" value="Genomic_DNA"/>
</dbReference>
<evidence type="ECO:0000256" key="10">
    <source>
        <dbReference type="RuleBase" id="RU000688"/>
    </source>
</evidence>
<dbReference type="GO" id="GO:0004930">
    <property type="term" value="F:G protein-coupled receptor activity"/>
    <property type="evidence" value="ECO:0007669"/>
    <property type="project" value="UniProtKB-KW"/>
</dbReference>
<protein>
    <submittedName>
        <fullName evidence="13">Alpha-1D adrenergic receptor-like</fullName>
    </submittedName>
</protein>
<accession>A0A7D9D8P8</accession>
<keyword evidence="2" id="KW-1003">Cell membrane</keyword>
<dbReference type="PROSITE" id="PS50262">
    <property type="entry name" value="G_PROTEIN_RECEP_F1_2"/>
    <property type="match status" value="1"/>
</dbReference>
<dbReference type="SUPFAM" id="SSF81321">
    <property type="entry name" value="Family A G protein-coupled receptor-like"/>
    <property type="match status" value="1"/>
</dbReference>
<feature type="transmembrane region" description="Helical" evidence="12">
    <location>
        <begin position="34"/>
        <end position="59"/>
    </location>
</feature>
<dbReference type="PRINTS" id="PR00237">
    <property type="entry name" value="GPCRRHODOPSN"/>
</dbReference>
<keyword evidence="3 10" id="KW-0812">Transmembrane</keyword>
<dbReference type="PROSITE" id="PS00237">
    <property type="entry name" value="G_PROTEIN_RECEP_F1_1"/>
    <property type="match status" value="1"/>
</dbReference>
<comment type="similarity">
    <text evidence="10">Belongs to the G-protein coupled receptor 1 family.</text>
</comment>
<dbReference type="InterPro" id="IPR000276">
    <property type="entry name" value="GPCR_Rhodpsn"/>
</dbReference>
<proteinExistence type="inferred from homology"/>
<feature type="transmembrane region" description="Helical" evidence="12">
    <location>
        <begin position="71"/>
        <end position="91"/>
    </location>
</feature>
<dbReference type="Pfam" id="PF00001">
    <property type="entry name" value="7tm_1"/>
    <property type="match status" value="2"/>
</dbReference>
<feature type="transmembrane region" description="Helical" evidence="12">
    <location>
        <begin position="347"/>
        <end position="366"/>
    </location>
</feature>
<dbReference type="Proteomes" id="UP001152795">
    <property type="component" value="Unassembled WGS sequence"/>
</dbReference>
<evidence type="ECO:0000256" key="7">
    <source>
        <dbReference type="ARBA" id="ARBA00023170"/>
    </source>
</evidence>
<comment type="caution">
    <text evidence="13">The sequence shown here is derived from an EMBL/GenBank/DDBJ whole genome shotgun (WGS) entry which is preliminary data.</text>
</comment>
<feature type="transmembrane region" description="Helical" evidence="12">
    <location>
        <begin position="184"/>
        <end position="206"/>
    </location>
</feature>
<comment type="subcellular location">
    <subcellularLocation>
        <location evidence="1">Cell membrane</location>
        <topology evidence="1">Multi-pass membrane protein</topology>
    </subcellularLocation>
</comment>
<keyword evidence="8" id="KW-0325">Glycoprotein</keyword>
<feature type="transmembrane region" description="Helical" evidence="12">
    <location>
        <begin position="111"/>
        <end position="132"/>
    </location>
</feature>
<feature type="transmembrane region" description="Helical" evidence="12">
    <location>
        <begin position="152"/>
        <end position="172"/>
    </location>
</feature>
<dbReference type="PANTHER" id="PTHR24246:SF27">
    <property type="entry name" value="ADENOSINE RECEPTOR, ISOFORM A"/>
    <property type="match status" value="1"/>
</dbReference>
<gene>
    <name evidence="13" type="ORF">PACLA_8A019917</name>
</gene>
<feature type="compositionally biased region" description="Polar residues" evidence="11">
    <location>
        <begin position="236"/>
        <end position="248"/>
    </location>
</feature>
<sequence>MGTPTIQATLNSTNFSSLNSPNAESSFHMNYQAVLAAAVFEIIISLVGTVGNVFTIIAVLRNHNLQYATNYLIVSLSVADTLVCTILVPMRASQHIAYQYDDTIPKSFVDVAGFVGRVNIIASISTLVCLSIDRYLALSRPLKYATSIRYNLWKVLAVIATVWILAIFITSLPKFPGVSDTPFLIFFIVFVLTATLVICVTYYRIFHIIAKTVRRMGKPIRYSNNFQESSHKNRATKNGSKVSSETLDVNTSANSLTLENKAATVSSENLDGKSTGDSSTKEIKTNTKVAPTSLPEPRAPFSREERKAAKTVGLVIAAFILLVYPRIIMILYHFGNKQTSSSKVARFWMRVLLYANSAVNPAFYAYRHKGFRKEFKKMGLQCLGLGRAIRERYSTVIRKERSQSSNSTFYA</sequence>
<dbReference type="PANTHER" id="PTHR24246">
    <property type="entry name" value="OLFACTORY RECEPTOR AND ADENOSINE RECEPTOR"/>
    <property type="match status" value="1"/>
</dbReference>
<dbReference type="OrthoDB" id="6117944at2759"/>
<keyword evidence="6 12" id="KW-0472">Membrane</keyword>
<evidence type="ECO:0000256" key="8">
    <source>
        <dbReference type="ARBA" id="ARBA00023180"/>
    </source>
</evidence>
<evidence type="ECO:0000313" key="13">
    <source>
        <dbReference type="EMBL" id="CAB3979136.1"/>
    </source>
</evidence>
<evidence type="ECO:0000313" key="14">
    <source>
        <dbReference type="Proteomes" id="UP001152795"/>
    </source>
</evidence>
<feature type="region of interest" description="Disordered" evidence="11">
    <location>
        <begin position="227"/>
        <end position="248"/>
    </location>
</feature>
<dbReference type="InterPro" id="IPR017452">
    <property type="entry name" value="GPCR_Rhodpsn_7TM"/>
</dbReference>
<dbReference type="SMART" id="SM01381">
    <property type="entry name" value="7TM_GPCR_Srsx"/>
    <property type="match status" value="1"/>
</dbReference>
<dbReference type="CDD" id="cd00637">
    <property type="entry name" value="7tm_classA_rhodopsin-like"/>
    <property type="match status" value="1"/>
</dbReference>
<evidence type="ECO:0000256" key="5">
    <source>
        <dbReference type="ARBA" id="ARBA00023040"/>
    </source>
</evidence>
<evidence type="ECO:0000256" key="4">
    <source>
        <dbReference type="ARBA" id="ARBA00022989"/>
    </source>
</evidence>
<organism evidence="13 14">
    <name type="scientific">Paramuricea clavata</name>
    <name type="common">Red gorgonian</name>
    <name type="synonym">Violescent sea-whip</name>
    <dbReference type="NCBI Taxonomy" id="317549"/>
    <lineage>
        <taxon>Eukaryota</taxon>
        <taxon>Metazoa</taxon>
        <taxon>Cnidaria</taxon>
        <taxon>Anthozoa</taxon>
        <taxon>Octocorallia</taxon>
        <taxon>Malacalcyonacea</taxon>
        <taxon>Plexauridae</taxon>
        <taxon>Paramuricea</taxon>
    </lineage>
</organism>
<evidence type="ECO:0000256" key="6">
    <source>
        <dbReference type="ARBA" id="ARBA00023136"/>
    </source>
</evidence>
<evidence type="ECO:0000256" key="1">
    <source>
        <dbReference type="ARBA" id="ARBA00004651"/>
    </source>
</evidence>
<evidence type="ECO:0000256" key="12">
    <source>
        <dbReference type="SAM" id="Phobius"/>
    </source>
</evidence>
<evidence type="ECO:0000256" key="3">
    <source>
        <dbReference type="ARBA" id="ARBA00022692"/>
    </source>
</evidence>
<dbReference type="AlphaFoldDB" id="A0A7D9D8P8"/>
<evidence type="ECO:0000256" key="11">
    <source>
        <dbReference type="SAM" id="MobiDB-lite"/>
    </source>
</evidence>
<dbReference type="GO" id="GO:0005886">
    <property type="term" value="C:plasma membrane"/>
    <property type="evidence" value="ECO:0007669"/>
    <property type="project" value="UniProtKB-SubCell"/>
</dbReference>
<keyword evidence="14" id="KW-1185">Reference proteome</keyword>
<evidence type="ECO:0000256" key="9">
    <source>
        <dbReference type="ARBA" id="ARBA00023224"/>
    </source>
</evidence>
<feature type="region of interest" description="Disordered" evidence="11">
    <location>
        <begin position="264"/>
        <end position="283"/>
    </location>
</feature>
<name>A0A7D9D8P8_PARCT</name>
<dbReference type="Gene3D" id="1.20.1070.10">
    <property type="entry name" value="Rhodopsin 7-helix transmembrane proteins"/>
    <property type="match status" value="1"/>
</dbReference>
<keyword evidence="5 10" id="KW-0297">G-protein coupled receptor</keyword>
<evidence type="ECO:0000256" key="2">
    <source>
        <dbReference type="ARBA" id="ARBA00022475"/>
    </source>
</evidence>
<keyword evidence="9 10" id="KW-0807">Transducer</keyword>
<keyword evidence="7 10" id="KW-0675">Receptor</keyword>